<dbReference type="Proteomes" id="UP000229526">
    <property type="component" value="Unassembled WGS sequence"/>
</dbReference>
<dbReference type="SUPFAM" id="SSF51366">
    <property type="entry name" value="Ribulose-phoshate binding barrel"/>
    <property type="match status" value="1"/>
</dbReference>
<evidence type="ECO:0000313" key="10">
    <source>
        <dbReference type="Proteomes" id="UP000229526"/>
    </source>
</evidence>
<dbReference type="CDD" id="cd04725">
    <property type="entry name" value="OMP_decarboxylase_like"/>
    <property type="match status" value="1"/>
</dbReference>
<dbReference type="SMART" id="SM00934">
    <property type="entry name" value="OMPdecase"/>
    <property type="match status" value="1"/>
</dbReference>
<evidence type="ECO:0000256" key="6">
    <source>
        <dbReference type="ARBA" id="ARBA00049157"/>
    </source>
</evidence>
<feature type="domain" description="Orotidine 5'-phosphate decarboxylase" evidence="8">
    <location>
        <begin position="29"/>
        <end position="283"/>
    </location>
</feature>
<evidence type="ECO:0000313" key="9">
    <source>
        <dbReference type="EMBL" id="PIR87491.1"/>
    </source>
</evidence>
<evidence type="ECO:0000256" key="1">
    <source>
        <dbReference type="ARBA" id="ARBA00004861"/>
    </source>
</evidence>
<dbReference type="Gene3D" id="3.20.20.70">
    <property type="entry name" value="Aldolase class I"/>
    <property type="match status" value="1"/>
</dbReference>
<comment type="pathway">
    <text evidence="1">Pyrimidine metabolism; UMP biosynthesis via de novo pathway; UMP from orotate: step 2/2.</text>
</comment>
<evidence type="ECO:0000256" key="2">
    <source>
        <dbReference type="ARBA" id="ARBA00008847"/>
    </source>
</evidence>
<reference evidence="10" key="1">
    <citation type="submission" date="2017-09" db="EMBL/GenBank/DDBJ databases">
        <title>Depth-based differentiation of microbial function through sediment-hosted aquifers and enrichment of novel symbionts in the deep terrestrial subsurface.</title>
        <authorList>
            <person name="Probst A.J."/>
            <person name="Ladd B."/>
            <person name="Jarett J.K."/>
            <person name="Geller-Mcgrath D.E."/>
            <person name="Sieber C.M.K."/>
            <person name="Emerson J.B."/>
            <person name="Anantharaman K."/>
            <person name="Thomas B.C."/>
            <person name="Malmstrom R."/>
            <person name="Stieglmeier M."/>
            <person name="Klingl A."/>
            <person name="Woyke T."/>
            <person name="Ryan C.M."/>
            <person name="Banfield J.F."/>
        </authorList>
    </citation>
    <scope>NUCLEOTIDE SEQUENCE [LARGE SCALE GENOMIC DNA]</scope>
</reference>
<accession>A0A2H0UM77</accession>
<dbReference type="NCBIfam" id="TIGR02127">
    <property type="entry name" value="pyrF_sub2"/>
    <property type="match status" value="1"/>
</dbReference>
<dbReference type="InterPro" id="IPR013785">
    <property type="entry name" value="Aldolase_TIM"/>
</dbReference>
<dbReference type="EMBL" id="PFBD01000001">
    <property type="protein sequence ID" value="PIR87491.1"/>
    <property type="molecule type" value="Genomic_DNA"/>
</dbReference>
<evidence type="ECO:0000256" key="7">
    <source>
        <dbReference type="NCBIfam" id="TIGR02127"/>
    </source>
</evidence>
<evidence type="ECO:0000256" key="3">
    <source>
        <dbReference type="ARBA" id="ARBA00022793"/>
    </source>
</evidence>
<dbReference type="PANTHER" id="PTHR43375">
    <property type="entry name" value="OROTIDINE 5'-PHOSPHATE DECARBOXYLASE"/>
    <property type="match status" value="1"/>
</dbReference>
<comment type="catalytic activity">
    <reaction evidence="6">
        <text>orotidine 5'-phosphate + H(+) = UMP + CO2</text>
        <dbReference type="Rhea" id="RHEA:11596"/>
        <dbReference type="ChEBI" id="CHEBI:15378"/>
        <dbReference type="ChEBI" id="CHEBI:16526"/>
        <dbReference type="ChEBI" id="CHEBI:57538"/>
        <dbReference type="ChEBI" id="CHEBI:57865"/>
        <dbReference type="EC" id="4.1.1.23"/>
    </reaction>
</comment>
<dbReference type="AlphaFoldDB" id="A0A2H0UM77"/>
<dbReference type="UniPathway" id="UPA00070">
    <property type="reaction ID" value="UER00120"/>
</dbReference>
<dbReference type="GO" id="GO:0006207">
    <property type="term" value="P:'de novo' pyrimidine nucleobase biosynthetic process"/>
    <property type="evidence" value="ECO:0007669"/>
    <property type="project" value="InterPro"/>
</dbReference>
<evidence type="ECO:0000256" key="5">
    <source>
        <dbReference type="ARBA" id="ARBA00023239"/>
    </source>
</evidence>
<keyword evidence="4" id="KW-0665">Pyrimidine biosynthesis</keyword>
<dbReference type="InterPro" id="IPR011060">
    <property type="entry name" value="RibuloseP-bd_barrel"/>
</dbReference>
<dbReference type="Pfam" id="PF00215">
    <property type="entry name" value="OMPdecase"/>
    <property type="match status" value="1"/>
</dbReference>
<gene>
    <name evidence="9" type="primary">pyrF</name>
    <name evidence="9" type="ORF">COU11_00030</name>
</gene>
<dbReference type="GO" id="GO:0004590">
    <property type="term" value="F:orotidine-5'-phosphate decarboxylase activity"/>
    <property type="evidence" value="ECO:0007669"/>
    <property type="project" value="UniProtKB-UniRule"/>
</dbReference>
<evidence type="ECO:0000259" key="8">
    <source>
        <dbReference type="SMART" id="SM00934"/>
    </source>
</evidence>
<dbReference type="EC" id="4.1.1.23" evidence="7"/>
<name>A0A2H0UM77_9BACT</name>
<dbReference type="InterPro" id="IPR001754">
    <property type="entry name" value="OMPdeCOase_dom"/>
</dbReference>
<organism evidence="9 10">
    <name type="scientific">Candidatus Harrisonbacteria bacterium CG10_big_fil_rev_8_21_14_0_10_49_15</name>
    <dbReference type="NCBI Taxonomy" id="1974587"/>
    <lineage>
        <taxon>Bacteria</taxon>
        <taxon>Candidatus Harrisoniibacteriota</taxon>
    </lineage>
</organism>
<comment type="similarity">
    <text evidence="2">Belongs to the OMP decarboxylase family. Type 2 subfamily.</text>
</comment>
<dbReference type="PANTHER" id="PTHR43375:SF1">
    <property type="entry name" value="OROTIDINE 5'-PHOSPHATE DECARBOXYLASE"/>
    <property type="match status" value="1"/>
</dbReference>
<dbReference type="InterPro" id="IPR011995">
    <property type="entry name" value="OMPdecase_type-2"/>
</dbReference>
<dbReference type="GO" id="GO:0044205">
    <property type="term" value="P:'de novo' UMP biosynthetic process"/>
    <property type="evidence" value="ECO:0007669"/>
    <property type="project" value="UniProtKB-UniPathway"/>
</dbReference>
<comment type="caution">
    <text evidence="9">The sequence shown here is derived from an EMBL/GenBank/DDBJ whole genome shotgun (WGS) entry which is preliminary data.</text>
</comment>
<evidence type="ECO:0000256" key="4">
    <source>
        <dbReference type="ARBA" id="ARBA00022975"/>
    </source>
</evidence>
<proteinExistence type="inferred from homology"/>
<keyword evidence="5" id="KW-0456">Lyase</keyword>
<protein>
    <recommendedName>
        <fullName evidence="7">Orotidine-5'-phosphate decarboxylase</fullName>
        <ecNumber evidence="7">4.1.1.23</ecNumber>
    </recommendedName>
</protein>
<keyword evidence="3" id="KW-0210">Decarboxylase</keyword>
<sequence length="313" mass="34177">MSCVIGGEIVHTQRNFRELLEARWAQGKYLCVGFDPVWSKLPPEITKGVDKDNQQQKACRVYDFCRSLVDRLHEQLACIKPNSAFWEAFGSDGMVALEKFCAYVRTYYPELPIIGDVKRGDIGATNEAYRQSWLHAGFDAVTVHPYLGEEALRPILDSEGLGVFVLCRTSNPGAGEFQDFAMHHPDPNSSVKIPLYQHVARRVASWQERAKASLGLVTGATSPAELAQVRELVGPEMPLLIPGIGTQGGDLDASVAAAGGNFFIINCSSSVLYAYKKRGGHYLDAAEAEVVSVNEGITTARASLAAEEGGERR</sequence>